<organism evidence="1">
    <name type="scientific">hydrothermal vent metagenome</name>
    <dbReference type="NCBI Taxonomy" id="652676"/>
    <lineage>
        <taxon>unclassified sequences</taxon>
        <taxon>metagenomes</taxon>
        <taxon>ecological metagenomes</taxon>
    </lineage>
</organism>
<name>A0A3B0V8P9_9ZZZZ</name>
<evidence type="ECO:0000313" key="1">
    <source>
        <dbReference type="EMBL" id="VAW40028.1"/>
    </source>
</evidence>
<sequence>MHPQGGMVRLKARGVNTIMEKTIQELRRIISFKDTTQAGDIVLTAIAEPKSVFYALIVDITPDQAKRDWWQLTMHILGLPPQKVTWALREPQFSGREIFTMNGIEHFMQAVDFGPVAAPPASKPPERKKAVLRVVK</sequence>
<protein>
    <submittedName>
        <fullName evidence="1">Uncharacterized protein</fullName>
    </submittedName>
</protein>
<reference evidence="1" key="1">
    <citation type="submission" date="2018-06" db="EMBL/GenBank/DDBJ databases">
        <authorList>
            <person name="Zhirakovskaya E."/>
        </authorList>
    </citation>
    <scope>NUCLEOTIDE SEQUENCE</scope>
</reference>
<dbReference type="EMBL" id="UOEX01000316">
    <property type="protein sequence ID" value="VAW40028.1"/>
    <property type="molecule type" value="Genomic_DNA"/>
</dbReference>
<dbReference type="AlphaFoldDB" id="A0A3B0V8P9"/>
<proteinExistence type="predicted"/>
<gene>
    <name evidence="1" type="ORF">MNBD_DELTA03-729</name>
</gene>
<accession>A0A3B0V8P9</accession>